<dbReference type="PANTHER" id="PTHR40690">
    <property type="entry name" value="GLL3100 PROTEIN"/>
    <property type="match status" value="1"/>
</dbReference>
<evidence type="ECO:0008006" key="5">
    <source>
        <dbReference type="Google" id="ProtNLM"/>
    </source>
</evidence>
<dbReference type="InterPro" id="IPR027417">
    <property type="entry name" value="P-loop_NTPase"/>
</dbReference>
<dbReference type="InterPro" id="IPR035402">
    <property type="entry name" value="DgcN-like_N"/>
</dbReference>
<dbReference type="InterPro" id="IPR035086">
    <property type="entry name" value="DgcN-like_C"/>
</dbReference>
<dbReference type="Pfam" id="PF07755">
    <property type="entry name" value="DUF1611"/>
    <property type="match status" value="1"/>
</dbReference>
<accession>A0A0N7JCT7</accession>
<evidence type="ECO:0000313" key="3">
    <source>
        <dbReference type="EMBL" id="ALL00305.1"/>
    </source>
</evidence>
<dbReference type="Proteomes" id="UP000058613">
    <property type="component" value="Chromosome"/>
</dbReference>
<dbReference type="EMBL" id="CP013011">
    <property type="protein sequence ID" value="ALL00305.1"/>
    <property type="molecule type" value="Genomic_DNA"/>
</dbReference>
<dbReference type="Gene3D" id="3.40.50.720">
    <property type="entry name" value="NAD(P)-binding Rossmann-like Domain"/>
    <property type="match status" value="1"/>
</dbReference>
<dbReference type="Pfam" id="PF17396">
    <property type="entry name" value="DUF1611_N"/>
    <property type="match status" value="1"/>
</dbReference>
<organism evidence="3 4">
    <name type="scientific">Pyrodictium delaneyi</name>
    <dbReference type="NCBI Taxonomy" id="1273541"/>
    <lineage>
        <taxon>Archaea</taxon>
        <taxon>Thermoproteota</taxon>
        <taxon>Thermoprotei</taxon>
        <taxon>Desulfurococcales</taxon>
        <taxon>Pyrodictiaceae</taxon>
        <taxon>Pyrodictium</taxon>
    </lineage>
</organism>
<dbReference type="PANTHER" id="PTHR40690:SF1">
    <property type="entry name" value="DUF1611 DOMAIN-CONTAINING PROTEIN"/>
    <property type="match status" value="1"/>
</dbReference>
<feature type="domain" description="D-glutamate N-acetyltransferase-like C-terminal" evidence="1">
    <location>
        <begin position="152"/>
        <end position="356"/>
    </location>
</feature>
<sequence length="362" mass="39437">MVAVPMVYHEGRRRAAIYAPGAYGREEGKTGHDLVIFDGGLLWDLVAVIDPFNAGRDAGEFIGLGRKGIPIVQGLREAVEKGAEALILGAAPVGGRLPEEWKRDIRDALEMGLDVYSGLHTFLSDDPELRAAAEKGGARIVDVRKPDPRYFRVWDGRVLGTRMKRVLIAGTDCEAGKNIATYTIYKELERRSVKACMIGTGQTMLLLGARGLVVDAVPSDFVAGALEQVIVEAYEQGCEVAVVEGQAAITHEAYGHVSLGILRGASPTHIVVAHVPGRRWRAAFSHAWKPLRNPEPGEELTYLTALNPYPNAVLAGITLNTSMYTINEAKRIEREYSETYMVPALDPLRTGVKAIVDRIIGE</sequence>
<proteinExistence type="predicted"/>
<name>A0A0N7JCT7_9CREN</name>
<evidence type="ECO:0000313" key="4">
    <source>
        <dbReference type="Proteomes" id="UP000058613"/>
    </source>
</evidence>
<dbReference type="PIRSF" id="PIRSF026760">
    <property type="entry name" value="UCP026760"/>
    <property type="match status" value="1"/>
</dbReference>
<dbReference type="STRING" id="1273541.Pyrde_0255"/>
<evidence type="ECO:0000259" key="2">
    <source>
        <dbReference type="Pfam" id="PF17396"/>
    </source>
</evidence>
<dbReference type="KEGG" id="pdl:Pyrde_0255"/>
<dbReference type="SUPFAM" id="SSF52540">
    <property type="entry name" value="P-loop containing nucleoside triphosphate hydrolases"/>
    <property type="match status" value="1"/>
</dbReference>
<dbReference type="InterPro" id="IPR011669">
    <property type="entry name" value="DgcN-like"/>
</dbReference>
<evidence type="ECO:0000259" key="1">
    <source>
        <dbReference type="Pfam" id="PF07755"/>
    </source>
</evidence>
<gene>
    <name evidence="3" type="ORF">Pyrde_0255</name>
</gene>
<reference evidence="3 4" key="1">
    <citation type="submission" date="2015-10" db="EMBL/GenBank/DDBJ databases">
        <title>Complete genome sequence of hyperthermophilic archaeon Pyrodictium delaneyi Su06.</title>
        <authorList>
            <person name="Jung J.-H."/>
            <person name="Lin J."/>
            <person name="Holden J.F."/>
            <person name="Park C.-S."/>
        </authorList>
    </citation>
    <scope>NUCLEOTIDE SEQUENCE [LARGE SCALE GENOMIC DNA]</scope>
    <source>
        <strain evidence="3 4">Su06</strain>
    </source>
</reference>
<dbReference type="AlphaFoldDB" id="A0A0N7JCT7"/>
<protein>
    <recommendedName>
        <fullName evidence="5">DUF1611 domain-containing protein</fullName>
    </recommendedName>
</protein>
<feature type="domain" description="D-glutamate N-acetyltransferase-like N-terminal" evidence="2">
    <location>
        <begin position="53"/>
        <end position="146"/>
    </location>
</feature>
<dbReference type="Gene3D" id="3.40.50.300">
    <property type="entry name" value="P-loop containing nucleotide triphosphate hydrolases"/>
    <property type="match status" value="1"/>
</dbReference>